<dbReference type="Gene3D" id="2.60.220.20">
    <property type="entry name" value="putative beta-Galactosidase from caulobacter crescentus"/>
    <property type="match status" value="1"/>
</dbReference>
<dbReference type="InterPro" id="IPR001944">
    <property type="entry name" value="Glycoside_Hdrlase_35"/>
</dbReference>
<dbReference type="InterPro" id="IPR040719">
    <property type="entry name" value="DUF5597"/>
</dbReference>
<feature type="domain" description="DUF5597" evidence="3">
    <location>
        <begin position="379"/>
        <end position="500"/>
    </location>
</feature>
<protein>
    <submittedName>
        <fullName evidence="4">DUF5597 domain-containing protein</fullName>
    </submittedName>
</protein>
<dbReference type="Pfam" id="PF18120">
    <property type="entry name" value="DUF5597"/>
    <property type="match status" value="1"/>
</dbReference>
<comment type="caution">
    <text evidence="4">The sequence shown here is derived from an EMBL/GenBank/DDBJ whole genome shotgun (WGS) entry which is preliminary data.</text>
</comment>
<reference evidence="5" key="1">
    <citation type="journal article" date="2019" name="Int. J. Syst. Evol. Microbiol.">
        <title>The Global Catalogue of Microorganisms (GCM) 10K type strain sequencing project: providing services to taxonomists for standard genome sequencing and annotation.</title>
        <authorList>
            <consortium name="The Broad Institute Genomics Platform"/>
            <consortium name="The Broad Institute Genome Sequencing Center for Infectious Disease"/>
            <person name="Wu L."/>
            <person name="Ma J."/>
        </authorList>
    </citation>
    <scope>NUCLEOTIDE SEQUENCE [LARGE SCALE GENOMIC DNA]</scope>
    <source>
        <strain evidence="5">JCM 18959</strain>
    </source>
</reference>
<dbReference type="EMBL" id="BAABKZ010000001">
    <property type="protein sequence ID" value="GAA5088056.1"/>
    <property type="molecule type" value="Genomic_DNA"/>
</dbReference>
<keyword evidence="5" id="KW-1185">Reference proteome</keyword>
<organism evidence="4 5">
    <name type="scientific">Microbacterium yannicii</name>
    <dbReference type="NCBI Taxonomy" id="671622"/>
    <lineage>
        <taxon>Bacteria</taxon>
        <taxon>Bacillati</taxon>
        <taxon>Actinomycetota</taxon>
        <taxon>Actinomycetes</taxon>
        <taxon>Micrococcales</taxon>
        <taxon>Microbacteriaceae</taxon>
        <taxon>Microbacterium</taxon>
    </lineage>
</organism>
<gene>
    <name evidence="4" type="ORF">GCM10025760_10000</name>
</gene>
<evidence type="ECO:0000313" key="5">
    <source>
        <dbReference type="Proteomes" id="UP001501407"/>
    </source>
</evidence>
<dbReference type="PANTHER" id="PTHR23421">
    <property type="entry name" value="BETA-GALACTOSIDASE RELATED"/>
    <property type="match status" value="1"/>
</dbReference>
<proteinExistence type="inferred from homology"/>
<dbReference type="Pfam" id="PF01301">
    <property type="entry name" value="Glyco_hydro_35"/>
    <property type="match status" value="1"/>
</dbReference>
<sequence>MNDPHRRFVDGRFVLRGRPYLIVGGELHNSGSSTPRAIEQSLDVAAEIGVNTVLAPVAWELIEPQEGVFDFHTVDALIEGARTRGLHIVPLWFGTWKNGMSTYVPGWVKQDPERFPRIRNASGESIEAISPFCRAARDADALAFAALMRHLAAHDDGETVLMVQVENEVGVLGDSRDRSPLAEERWGDAVPAAVREAVGRSRPGRLRSTMQRSGGGENADWQTLFGDEADEAFMASAYASYIDAVARAGREAFDVPLYVNAWVDANLESDGGDSEFALGGGTSPGVYPSGGPLRHTSSIWRALAPTLDFLAPDLYFGSFDLIAGEYAAIDGILFIPEMQCNRVGVEQMFRAVGQLGASGVAPFAFDLMTKDDPHYADVKDAFALLSAIGRVVEQHPGAELTGFTLTDTDPTRRLFPDGALEVTRSHMAEIFPTPRNGVGVVARLDDDAYVIVGRGFAVRALRADGARAGWLSVEELEHEDDQWVVRRRLNGDEIGGGEWIRLPAIEQVQSELFPIRQSTVSSGALRVRTYSY</sequence>
<evidence type="ECO:0000259" key="3">
    <source>
        <dbReference type="Pfam" id="PF18120"/>
    </source>
</evidence>
<comment type="similarity">
    <text evidence="1">Belongs to the glycosyl hydrolase 35 family.</text>
</comment>
<dbReference type="SUPFAM" id="SSF51445">
    <property type="entry name" value="(Trans)glycosidases"/>
    <property type="match status" value="1"/>
</dbReference>
<name>A0ABP9M450_9MICO</name>
<dbReference type="Proteomes" id="UP001501407">
    <property type="component" value="Unassembled WGS sequence"/>
</dbReference>
<dbReference type="InterPro" id="IPR017853">
    <property type="entry name" value="GH"/>
</dbReference>
<feature type="domain" description="Glycoside hydrolase 35 catalytic" evidence="2">
    <location>
        <begin position="13"/>
        <end position="176"/>
    </location>
</feature>
<accession>A0ABP9M450</accession>
<dbReference type="InterPro" id="IPR031330">
    <property type="entry name" value="Gly_Hdrlase_35_cat"/>
</dbReference>
<dbReference type="RefSeq" id="WP_194412832.1">
    <property type="nucleotide sequence ID" value="NZ_BAABKZ010000001.1"/>
</dbReference>
<evidence type="ECO:0000313" key="4">
    <source>
        <dbReference type="EMBL" id="GAA5088056.1"/>
    </source>
</evidence>
<evidence type="ECO:0000256" key="1">
    <source>
        <dbReference type="ARBA" id="ARBA00009809"/>
    </source>
</evidence>
<evidence type="ECO:0000259" key="2">
    <source>
        <dbReference type="Pfam" id="PF01301"/>
    </source>
</evidence>
<dbReference type="Gene3D" id="3.20.20.80">
    <property type="entry name" value="Glycosidases"/>
    <property type="match status" value="1"/>
</dbReference>